<feature type="transmembrane region" description="Helical" evidence="1">
    <location>
        <begin position="174"/>
        <end position="193"/>
    </location>
</feature>
<gene>
    <name evidence="2" type="ORF">SE17_10055</name>
</gene>
<dbReference type="Proteomes" id="UP000050509">
    <property type="component" value="Unassembled WGS sequence"/>
</dbReference>
<dbReference type="PANTHER" id="PTHR43471">
    <property type="entry name" value="ABC TRANSPORTER PERMEASE"/>
    <property type="match status" value="1"/>
</dbReference>
<protein>
    <recommendedName>
        <fullName evidence="4">ABC transporter permease</fullName>
    </recommendedName>
</protein>
<feature type="transmembrane region" description="Helical" evidence="1">
    <location>
        <begin position="20"/>
        <end position="42"/>
    </location>
</feature>
<keyword evidence="1" id="KW-1133">Transmembrane helix</keyword>
<reference evidence="2 3" key="1">
    <citation type="submission" date="2015-09" db="EMBL/GenBank/DDBJ databases">
        <title>Draft genome sequence of Kouleothrix aurantiaca JCM 19913.</title>
        <authorList>
            <person name="Hemp J."/>
        </authorList>
    </citation>
    <scope>NUCLEOTIDE SEQUENCE [LARGE SCALE GENOMIC DNA]</scope>
    <source>
        <strain evidence="2 3">COM-B</strain>
    </source>
</reference>
<feature type="transmembrane region" description="Helical" evidence="1">
    <location>
        <begin position="251"/>
        <end position="270"/>
    </location>
</feature>
<proteinExistence type="predicted"/>
<keyword evidence="1" id="KW-0472">Membrane</keyword>
<feature type="transmembrane region" description="Helical" evidence="1">
    <location>
        <begin position="114"/>
        <end position="137"/>
    </location>
</feature>
<accession>A0A0P9DT63</accession>
<evidence type="ECO:0000313" key="2">
    <source>
        <dbReference type="EMBL" id="KPV53369.1"/>
    </source>
</evidence>
<dbReference type="GO" id="GO:0005886">
    <property type="term" value="C:plasma membrane"/>
    <property type="evidence" value="ECO:0007669"/>
    <property type="project" value="UniProtKB-SubCell"/>
</dbReference>
<dbReference type="GO" id="GO:0140359">
    <property type="term" value="F:ABC-type transporter activity"/>
    <property type="evidence" value="ECO:0007669"/>
    <property type="project" value="InterPro"/>
</dbReference>
<feature type="transmembrane region" description="Helical" evidence="1">
    <location>
        <begin position="62"/>
        <end position="84"/>
    </location>
</feature>
<dbReference type="EMBL" id="LJCR01000275">
    <property type="protein sequence ID" value="KPV53369.1"/>
    <property type="molecule type" value="Genomic_DNA"/>
</dbReference>
<evidence type="ECO:0000256" key="1">
    <source>
        <dbReference type="SAM" id="Phobius"/>
    </source>
</evidence>
<keyword evidence="3" id="KW-1185">Reference proteome</keyword>
<name>A0A0P9DT63_9CHLR</name>
<sequence length="275" mass="29967">MNTITTITWLTFREAWRRRMVQAALGLGVVFLLLFGIGFYLITTNMRAEGMRAIELSFAYNLLLMAGLYVVHFLTVMLAIFASVDTIAGEIASHTIQALATKPLQRWQIVLGKWFGYAAMIVLYLGGLSGGIMGVVYMLSGYTPPNANAVLLLMLEALVLLSLSLLGGTYLSTLTNGVLLFMLYGLAFIGAWVEQIGALLQSHAAVNVGIVASLLLPVEALWRRAAFLMQPQLMSAVPTPFSGSSPPSQAMVIYAAFYALVMLLLAMRSFGRRDL</sequence>
<evidence type="ECO:0000313" key="3">
    <source>
        <dbReference type="Proteomes" id="UP000050509"/>
    </source>
</evidence>
<comment type="caution">
    <text evidence="2">The sequence shown here is derived from an EMBL/GenBank/DDBJ whole genome shotgun (WGS) entry which is preliminary data.</text>
</comment>
<dbReference type="Pfam" id="PF12679">
    <property type="entry name" value="ABC2_membrane_2"/>
    <property type="match status" value="1"/>
</dbReference>
<dbReference type="AlphaFoldDB" id="A0A0P9DT63"/>
<organism evidence="2 3">
    <name type="scientific">Kouleothrix aurantiaca</name>
    <dbReference type="NCBI Taxonomy" id="186479"/>
    <lineage>
        <taxon>Bacteria</taxon>
        <taxon>Bacillati</taxon>
        <taxon>Chloroflexota</taxon>
        <taxon>Chloroflexia</taxon>
        <taxon>Chloroflexales</taxon>
        <taxon>Roseiflexineae</taxon>
        <taxon>Roseiflexaceae</taxon>
        <taxon>Kouleothrix</taxon>
    </lineage>
</organism>
<keyword evidence="1" id="KW-0812">Transmembrane</keyword>
<feature type="transmembrane region" description="Helical" evidence="1">
    <location>
        <begin position="149"/>
        <end position="168"/>
    </location>
</feature>
<evidence type="ECO:0008006" key="4">
    <source>
        <dbReference type="Google" id="ProtNLM"/>
    </source>
</evidence>